<dbReference type="CDD" id="cd06260">
    <property type="entry name" value="DUF820-like"/>
    <property type="match status" value="1"/>
</dbReference>
<evidence type="ECO:0000256" key="1">
    <source>
        <dbReference type="SAM" id="MobiDB-lite"/>
    </source>
</evidence>
<dbReference type="InterPro" id="IPR008538">
    <property type="entry name" value="Uma2"/>
</dbReference>
<dbReference type="OrthoDB" id="4537149at2"/>
<proteinExistence type="predicted"/>
<dbReference type="Pfam" id="PF05685">
    <property type="entry name" value="Uma2"/>
    <property type="match status" value="1"/>
</dbReference>
<evidence type="ECO:0000313" key="3">
    <source>
        <dbReference type="EMBL" id="RCG30723.1"/>
    </source>
</evidence>
<feature type="compositionally biased region" description="Low complexity" evidence="1">
    <location>
        <begin position="141"/>
        <end position="155"/>
    </location>
</feature>
<feature type="region of interest" description="Disordered" evidence="1">
    <location>
        <begin position="1"/>
        <end position="67"/>
    </location>
</feature>
<dbReference type="EMBL" id="QOIL01000007">
    <property type="protein sequence ID" value="RCG30723.1"/>
    <property type="molecule type" value="Genomic_DNA"/>
</dbReference>
<feature type="domain" description="Putative restriction endonuclease" evidence="2">
    <location>
        <begin position="195"/>
        <end position="305"/>
    </location>
</feature>
<accession>A0A367FK05</accession>
<dbReference type="AlphaFoldDB" id="A0A367FK05"/>
<dbReference type="InterPro" id="IPR011335">
    <property type="entry name" value="Restrct_endonuc-II-like"/>
</dbReference>
<comment type="caution">
    <text evidence="3">The sequence shown here is derived from an EMBL/GenBank/DDBJ whole genome shotgun (WGS) entry which is preliminary data.</text>
</comment>
<keyword evidence="4" id="KW-1185">Reference proteome</keyword>
<reference evidence="3 4" key="1">
    <citation type="submission" date="2018-06" db="EMBL/GenBank/DDBJ databases">
        <title>Sphaerisporangium craniellae sp. nov., isolated from a marine sponge in the South China Sea.</title>
        <authorList>
            <person name="Li L."/>
        </authorList>
    </citation>
    <scope>NUCLEOTIDE SEQUENCE [LARGE SCALE GENOMIC DNA]</scope>
    <source>
        <strain evidence="3 4">CCTCC AA 208026</strain>
    </source>
</reference>
<feature type="region of interest" description="Disordered" evidence="1">
    <location>
        <begin position="118"/>
        <end position="156"/>
    </location>
</feature>
<protein>
    <recommendedName>
        <fullName evidence="2">Putative restriction endonuclease domain-containing protein</fullName>
    </recommendedName>
</protein>
<dbReference type="SUPFAM" id="SSF52980">
    <property type="entry name" value="Restriction endonuclease-like"/>
    <property type="match status" value="1"/>
</dbReference>
<organism evidence="3 4">
    <name type="scientific">Sphaerisporangium album</name>
    <dbReference type="NCBI Taxonomy" id="509200"/>
    <lineage>
        <taxon>Bacteria</taxon>
        <taxon>Bacillati</taxon>
        <taxon>Actinomycetota</taxon>
        <taxon>Actinomycetes</taxon>
        <taxon>Streptosporangiales</taxon>
        <taxon>Streptosporangiaceae</taxon>
        <taxon>Sphaerisporangium</taxon>
    </lineage>
</organism>
<dbReference type="InterPro" id="IPR012296">
    <property type="entry name" value="Nuclease_put_TT1808"/>
</dbReference>
<sequence>MNAPLRVPTSTRTPVKDAPFPPSRPSSQTRGPYCRSLGRVGRRCSAPHVSPAPVRRTAHTQRANATTPDRQKLVTRFGDGGFASPSRTLRASSHDFLRSSQYWACSLRYERSRTMVVTSRRTHPEPAVGPELTSLPDGKPESPAATSEAPPTGGAIVASGERQDVHAVPARRAHSMFAPTPETAHEPLPSTPRELFDALPPLPLRTEIINGRMIVSPMGTPEHADAAMSLYRALLAVIVPHGWRAYTGNVDVCIDGPRDPIVPDFVLAPVDCPRWGDRELLSSGLLMVAEVVSPSSVREDREDKPDI</sequence>
<dbReference type="Gene3D" id="3.90.1570.10">
    <property type="entry name" value="tt1808, chain A"/>
    <property type="match status" value="1"/>
</dbReference>
<gene>
    <name evidence="3" type="ORF">DQ384_15465</name>
</gene>
<evidence type="ECO:0000313" key="4">
    <source>
        <dbReference type="Proteomes" id="UP000253094"/>
    </source>
</evidence>
<name>A0A367FK05_9ACTN</name>
<evidence type="ECO:0000259" key="2">
    <source>
        <dbReference type="Pfam" id="PF05685"/>
    </source>
</evidence>
<dbReference type="Proteomes" id="UP000253094">
    <property type="component" value="Unassembled WGS sequence"/>
</dbReference>